<sequence length="280" mass="31555">MPRIVSVYSENNDFQRFEVLKRNRNKRHKYNEFFVEGVRNINEAVRNDWVINGLLYAKHKPLSNWAKDILSNSKAAVHYELLGDLLEKLSDKEDTSEIIAIVSIPKDDPTRIKGNEQLLVAVFDRPSNRGNLGTIIRSCDALGCQGLILTGHAVDLYDPETIRASMGSFFNIPIVRLHSPNDVQEWVNELRQKYEGVQVVGTSAQGSKEVYYCDFTKPTVLLIGNETDGLCHKYKEMSDTMVKIPIGGSASSLNVACATSIIYYEILRQKNLGSYHQSAI</sequence>
<keyword evidence="6" id="KW-1185">Reference proteome</keyword>
<dbReference type="GO" id="GO:0032259">
    <property type="term" value="P:methylation"/>
    <property type="evidence" value="ECO:0007669"/>
    <property type="project" value="UniProtKB-KW"/>
</dbReference>
<dbReference type="Proteomes" id="UP001057877">
    <property type="component" value="Chromosome"/>
</dbReference>
<dbReference type="PANTHER" id="PTHR43191:SF2">
    <property type="entry name" value="RRNA METHYLTRANSFERASE 3, MITOCHONDRIAL"/>
    <property type="match status" value="1"/>
</dbReference>
<accession>A0ABY5SG00</accession>
<dbReference type="Gene3D" id="3.40.1280.10">
    <property type="match status" value="1"/>
</dbReference>
<dbReference type="InterPro" id="IPR029064">
    <property type="entry name" value="Ribosomal_eL30-like_sf"/>
</dbReference>
<dbReference type="PANTHER" id="PTHR43191">
    <property type="entry name" value="RRNA METHYLTRANSFERASE 3"/>
    <property type="match status" value="1"/>
</dbReference>
<feature type="domain" description="SpoU L30e-like N-terminal" evidence="4">
    <location>
        <begin position="11"/>
        <end position="97"/>
    </location>
</feature>
<keyword evidence="1 5" id="KW-0489">Methyltransferase</keyword>
<dbReference type="InterPro" id="IPR001537">
    <property type="entry name" value="SpoU_MeTrfase"/>
</dbReference>
<dbReference type="SUPFAM" id="SSF55315">
    <property type="entry name" value="L30e-like"/>
    <property type="match status" value="1"/>
</dbReference>
<evidence type="ECO:0000259" key="3">
    <source>
        <dbReference type="Pfam" id="PF00588"/>
    </source>
</evidence>
<dbReference type="EMBL" id="CP091430">
    <property type="protein sequence ID" value="UVI32689.1"/>
    <property type="molecule type" value="Genomic_DNA"/>
</dbReference>
<feature type="domain" description="tRNA/rRNA methyltransferase SpoU type" evidence="3">
    <location>
        <begin position="119"/>
        <end position="264"/>
    </location>
</feature>
<keyword evidence="2" id="KW-0808">Transferase</keyword>
<dbReference type="Pfam" id="PF22655">
    <property type="entry name" value="SpoU_sub_bind_like"/>
    <property type="match status" value="1"/>
</dbReference>
<dbReference type="CDD" id="cd18107">
    <property type="entry name" value="SpoU-like_AviRb"/>
    <property type="match status" value="1"/>
</dbReference>
<name>A0ABY5SG00_9BACL</name>
<evidence type="ECO:0000259" key="4">
    <source>
        <dbReference type="Pfam" id="PF22655"/>
    </source>
</evidence>
<proteinExistence type="predicted"/>
<dbReference type="GO" id="GO:0008168">
    <property type="term" value="F:methyltransferase activity"/>
    <property type="evidence" value="ECO:0007669"/>
    <property type="project" value="UniProtKB-KW"/>
</dbReference>
<evidence type="ECO:0000313" key="6">
    <source>
        <dbReference type="Proteomes" id="UP001057877"/>
    </source>
</evidence>
<organism evidence="5 6">
    <name type="scientific">Paenibacillus spongiae</name>
    <dbReference type="NCBI Taxonomy" id="2909671"/>
    <lineage>
        <taxon>Bacteria</taxon>
        <taxon>Bacillati</taxon>
        <taxon>Bacillota</taxon>
        <taxon>Bacilli</taxon>
        <taxon>Bacillales</taxon>
        <taxon>Paenibacillaceae</taxon>
        <taxon>Paenibacillus</taxon>
    </lineage>
</organism>
<protein>
    <submittedName>
        <fullName evidence="5">RNA methyltransferase</fullName>
    </submittedName>
</protein>
<gene>
    <name evidence="5" type="ORF">L1F29_13055</name>
</gene>
<dbReference type="InterPro" id="IPR029026">
    <property type="entry name" value="tRNA_m1G_MTases_N"/>
</dbReference>
<dbReference type="InterPro" id="IPR051259">
    <property type="entry name" value="rRNA_Methyltransferase"/>
</dbReference>
<evidence type="ECO:0000256" key="2">
    <source>
        <dbReference type="ARBA" id="ARBA00022679"/>
    </source>
</evidence>
<dbReference type="Gene3D" id="3.30.1330.30">
    <property type="match status" value="1"/>
</dbReference>
<dbReference type="InterPro" id="IPR029028">
    <property type="entry name" value="Alpha/beta_knot_MTases"/>
</dbReference>
<dbReference type="Pfam" id="PF00588">
    <property type="entry name" value="SpoU_methylase"/>
    <property type="match status" value="1"/>
</dbReference>
<dbReference type="InterPro" id="IPR054578">
    <property type="entry name" value="SpoU_sub_bind-like_N"/>
</dbReference>
<dbReference type="RefSeq" id="WP_258388738.1">
    <property type="nucleotide sequence ID" value="NZ_CP091430.1"/>
</dbReference>
<evidence type="ECO:0000256" key="1">
    <source>
        <dbReference type="ARBA" id="ARBA00022603"/>
    </source>
</evidence>
<reference evidence="5" key="1">
    <citation type="submission" date="2022-01" db="EMBL/GenBank/DDBJ databases">
        <title>Paenibacillus spongiae sp. nov., isolated from marine sponge.</title>
        <authorList>
            <person name="Li Z."/>
            <person name="Zhang M."/>
        </authorList>
    </citation>
    <scope>NUCLEOTIDE SEQUENCE</scope>
    <source>
        <strain evidence="5">PHS-Z3</strain>
    </source>
</reference>
<evidence type="ECO:0000313" key="5">
    <source>
        <dbReference type="EMBL" id="UVI32689.1"/>
    </source>
</evidence>
<dbReference type="SUPFAM" id="SSF75217">
    <property type="entry name" value="alpha/beta knot"/>
    <property type="match status" value="1"/>
</dbReference>